<dbReference type="KEGG" id="ehx:EMIHUDRAFT_437597"/>
<dbReference type="RefSeq" id="XP_005763726.1">
    <property type="nucleotide sequence ID" value="XM_005763669.1"/>
</dbReference>
<keyword evidence="1" id="KW-0812">Transmembrane</keyword>
<dbReference type="OMA" id="CILHTTE"/>
<keyword evidence="1" id="KW-1133">Transmembrane helix</keyword>
<accession>A0A0D3IJ62</accession>
<feature type="transmembrane region" description="Helical" evidence="1">
    <location>
        <begin position="80"/>
        <end position="99"/>
    </location>
</feature>
<evidence type="ECO:0000313" key="2">
    <source>
        <dbReference type="EnsemblProtists" id="EOD11297"/>
    </source>
</evidence>
<sequence length="419" mass="46328">MSHGSSWDPTHDFYPDRSIFVGNATHIECAPDDDYSEPAIVLAAGSAMGALLLFLMWLSSGLGEASTGERPLATNHFGQFFLIPPFFLAMGAVIGWRVIDCTLGCSSWAESAPSISFFTANVMFEGYVLLFIMLVLIAYIFFERVDEMARNRVKREAESGTSSYRYSSLSGEWLMRMGFALTTFTGIMPSLAGNCHMQPDHYYEYCYTEVMSSGPHTIGIAGGIFLTFCGYQLRAAGPIAAHVASGARNFSWQMAFLTLLMAEITFGLMLCYFITWGYFLTLAGPNTKKVDTCILHTTEDACTGADLPQLQQQWADQRAGGWRCRWDPNVDFYLYPCTKFNCDAGGRVTQNKYSVIFEYLGFLYWAIACAGMTQAIDVMDDTPAETKMKAFVKKQRGTAAKKRAGSITPAARGYTALSS</sequence>
<feature type="transmembrane region" description="Helical" evidence="1">
    <location>
        <begin position="119"/>
        <end position="142"/>
    </location>
</feature>
<dbReference type="AlphaFoldDB" id="A0A0D3IJ62"/>
<keyword evidence="1" id="KW-0472">Membrane</keyword>
<feature type="transmembrane region" description="Helical" evidence="1">
    <location>
        <begin position="40"/>
        <end position="59"/>
    </location>
</feature>
<dbReference type="Proteomes" id="UP000013827">
    <property type="component" value="Unassembled WGS sequence"/>
</dbReference>
<organism evidence="2 3">
    <name type="scientific">Emiliania huxleyi (strain CCMP1516)</name>
    <dbReference type="NCBI Taxonomy" id="280463"/>
    <lineage>
        <taxon>Eukaryota</taxon>
        <taxon>Haptista</taxon>
        <taxon>Haptophyta</taxon>
        <taxon>Prymnesiophyceae</taxon>
        <taxon>Isochrysidales</taxon>
        <taxon>Noelaerhabdaceae</taxon>
        <taxon>Emiliania</taxon>
    </lineage>
</organism>
<dbReference type="EnsemblProtists" id="EOD11297">
    <property type="protein sequence ID" value="EOD11297"/>
    <property type="gene ID" value="EMIHUDRAFT_437597"/>
</dbReference>
<dbReference type="HOGENOM" id="CLU_656284_0_0_1"/>
<name>A0A0D3IJ62_EMIH1</name>
<dbReference type="GeneID" id="17257582"/>
<feature type="transmembrane region" description="Helical" evidence="1">
    <location>
        <begin position="213"/>
        <end position="233"/>
    </location>
</feature>
<proteinExistence type="predicted"/>
<protein>
    <submittedName>
        <fullName evidence="2">Uncharacterized protein</fullName>
    </submittedName>
</protein>
<keyword evidence="3" id="KW-1185">Reference proteome</keyword>
<reference evidence="2" key="2">
    <citation type="submission" date="2024-10" db="UniProtKB">
        <authorList>
            <consortium name="EnsemblProtists"/>
        </authorList>
    </citation>
    <scope>IDENTIFICATION</scope>
</reference>
<dbReference type="PaxDb" id="2903-EOD11297"/>
<reference evidence="3" key="1">
    <citation type="journal article" date="2013" name="Nature">
        <title>Pan genome of the phytoplankton Emiliania underpins its global distribution.</title>
        <authorList>
            <person name="Read B.A."/>
            <person name="Kegel J."/>
            <person name="Klute M.J."/>
            <person name="Kuo A."/>
            <person name="Lefebvre S.C."/>
            <person name="Maumus F."/>
            <person name="Mayer C."/>
            <person name="Miller J."/>
            <person name="Monier A."/>
            <person name="Salamov A."/>
            <person name="Young J."/>
            <person name="Aguilar M."/>
            <person name="Claverie J.M."/>
            <person name="Frickenhaus S."/>
            <person name="Gonzalez K."/>
            <person name="Herman E.K."/>
            <person name="Lin Y.C."/>
            <person name="Napier J."/>
            <person name="Ogata H."/>
            <person name="Sarno A.F."/>
            <person name="Shmutz J."/>
            <person name="Schroeder D."/>
            <person name="de Vargas C."/>
            <person name="Verret F."/>
            <person name="von Dassow P."/>
            <person name="Valentin K."/>
            <person name="Van de Peer Y."/>
            <person name="Wheeler G."/>
            <person name="Dacks J.B."/>
            <person name="Delwiche C.F."/>
            <person name="Dyhrman S.T."/>
            <person name="Glockner G."/>
            <person name="John U."/>
            <person name="Richards T."/>
            <person name="Worden A.Z."/>
            <person name="Zhang X."/>
            <person name="Grigoriev I.V."/>
            <person name="Allen A.E."/>
            <person name="Bidle K."/>
            <person name="Borodovsky M."/>
            <person name="Bowler C."/>
            <person name="Brownlee C."/>
            <person name="Cock J.M."/>
            <person name="Elias M."/>
            <person name="Gladyshev V.N."/>
            <person name="Groth M."/>
            <person name="Guda C."/>
            <person name="Hadaegh A."/>
            <person name="Iglesias-Rodriguez M.D."/>
            <person name="Jenkins J."/>
            <person name="Jones B.M."/>
            <person name="Lawson T."/>
            <person name="Leese F."/>
            <person name="Lindquist E."/>
            <person name="Lobanov A."/>
            <person name="Lomsadze A."/>
            <person name="Malik S.B."/>
            <person name="Marsh M.E."/>
            <person name="Mackinder L."/>
            <person name="Mock T."/>
            <person name="Mueller-Roeber B."/>
            <person name="Pagarete A."/>
            <person name="Parker M."/>
            <person name="Probert I."/>
            <person name="Quesneville H."/>
            <person name="Raines C."/>
            <person name="Rensing S.A."/>
            <person name="Riano-Pachon D.M."/>
            <person name="Richier S."/>
            <person name="Rokitta S."/>
            <person name="Shiraiwa Y."/>
            <person name="Soanes D.M."/>
            <person name="van der Giezen M."/>
            <person name="Wahlund T.M."/>
            <person name="Williams B."/>
            <person name="Wilson W."/>
            <person name="Wolfe G."/>
            <person name="Wurch L.L."/>
        </authorList>
    </citation>
    <scope>NUCLEOTIDE SEQUENCE</scope>
</reference>
<feature type="transmembrane region" description="Helical" evidence="1">
    <location>
        <begin position="254"/>
        <end position="279"/>
    </location>
</feature>
<feature type="transmembrane region" description="Helical" evidence="1">
    <location>
        <begin position="173"/>
        <end position="193"/>
    </location>
</feature>
<evidence type="ECO:0000313" key="3">
    <source>
        <dbReference type="Proteomes" id="UP000013827"/>
    </source>
</evidence>
<evidence type="ECO:0000256" key="1">
    <source>
        <dbReference type="SAM" id="Phobius"/>
    </source>
</evidence>